<dbReference type="Proteomes" id="UP001597079">
    <property type="component" value="Unassembled WGS sequence"/>
</dbReference>
<dbReference type="SUPFAM" id="SSF50156">
    <property type="entry name" value="PDZ domain-like"/>
    <property type="match status" value="1"/>
</dbReference>
<evidence type="ECO:0000256" key="3">
    <source>
        <dbReference type="ARBA" id="ARBA00022801"/>
    </source>
</evidence>
<sequence length="442" mass="45155">MGFYKSHIEKQQAPHNNRAGGASVKFIATVVLSALVGAGATMGVFALTGRFTPSSTNSVATVPPVTTTATNLSGNSNDWISNVVKTVEPSIAAVVNYTEQTSGYGGSSTSAASDVGTSVLIQKTGQVGYFVTNNHVVVGSTKVQLVLSSGKKVPGKVVGTDEYTDLAVISVQDKYISGIQPLQFASSKNLQAGQPVVAIGTPEGLNFADSVTSGIISGPKRIMPVEDPNNDNVIYDYQSVIQTDAPINPGNSGGPLLNSSGQVLGINCSKIVATGVENMGFAIPSEEVTQIANEIIQTGHATHTALGISAEDVDQMVQQYGGPTLPVNYGVYVAAVDSSAAKAAGLKRGDVIVDINGQKIQNSADMRTILFGSKSGSTVTLKVYRGSKLLTLKVKLTSLQSPNDTGANAGTSSGSSSSGSGDGSGSGSPFGGNPFSFFGGGF</sequence>
<dbReference type="EC" id="3.4.21.-" evidence="8"/>
<keyword evidence="6" id="KW-1133">Transmembrane helix</keyword>
<evidence type="ECO:0000256" key="4">
    <source>
        <dbReference type="ARBA" id="ARBA00022825"/>
    </source>
</evidence>
<dbReference type="EMBL" id="JBHUCX010000099">
    <property type="protein sequence ID" value="MFD1677740.1"/>
    <property type="molecule type" value="Genomic_DNA"/>
</dbReference>
<feature type="domain" description="PDZ" evidence="7">
    <location>
        <begin position="295"/>
        <end position="387"/>
    </location>
</feature>
<dbReference type="PANTHER" id="PTHR43343">
    <property type="entry name" value="PEPTIDASE S12"/>
    <property type="match status" value="1"/>
</dbReference>
<feature type="compositionally biased region" description="Low complexity" evidence="5">
    <location>
        <begin position="401"/>
        <end position="419"/>
    </location>
</feature>
<keyword evidence="2 8" id="KW-0645">Protease</keyword>
<dbReference type="Pfam" id="PF13180">
    <property type="entry name" value="PDZ_2"/>
    <property type="match status" value="1"/>
</dbReference>
<evidence type="ECO:0000259" key="7">
    <source>
        <dbReference type="PROSITE" id="PS50106"/>
    </source>
</evidence>
<evidence type="ECO:0000256" key="5">
    <source>
        <dbReference type="SAM" id="MobiDB-lite"/>
    </source>
</evidence>
<reference evidence="9" key="1">
    <citation type="journal article" date="2019" name="Int. J. Syst. Evol. Microbiol.">
        <title>The Global Catalogue of Microorganisms (GCM) 10K type strain sequencing project: providing services to taxonomists for standard genome sequencing and annotation.</title>
        <authorList>
            <consortium name="The Broad Institute Genomics Platform"/>
            <consortium name="The Broad Institute Genome Sequencing Center for Infectious Disease"/>
            <person name="Wu L."/>
            <person name="Ma J."/>
        </authorList>
    </citation>
    <scope>NUCLEOTIDE SEQUENCE [LARGE SCALE GENOMIC DNA]</scope>
    <source>
        <strain evidence="9">CGMCC 1.12286</strain>
    </source>
</reference>
<proteinExistence type="inferred from homology"/>
<name>A0ABW4JRH4_9BACL</name>
<keyword evidence="9" id="KW-1185">Reference proteome</keyword>
<dbReference type="InterPro" id="IPR009003">
    <property type="entry name" value="Peptidase_S1_PA"/>
</dbReference>
<dbReference type="InterPro" id="IPR036034">
    <property type="entry name" value="PDZ_sf"/>
</dbReference>
<gene>
    <name evidence="8" type="ORF">ACFSB2_24055</name>
</gene>
<keyword evidence="4" id="KW-0720">Serine protease</keyword>
<feature type="region of interest" description="Disordered" evidence="5">
    <location>
        <begin position="401"/>
        <end position="442"/>
    </location>
</feature>
<feature type="compositionally biased region" description="Low complexity" evidence="5">
    <location>
        <begin position="431"/>
        <end position="442"/>
    </location>
</feature>
<comment type="caution">
    <text evidence="8">The sequence shown here is derived from an EMBL/GenBank/DDBJ whole genome shotgun (WGS) entry which is preliminary data.</text>
</comment>
<dbReference type="Gene3D" id="2.30.42.10">
    <property type="match status" value="1"/>
</dbReference>
<dbReference type="InterPro" id="IPR001940">
    <property type="entry name" value="Peptidase_S1C"/>
</dbReference>
<keyword evidence="6" id="KW-0472">Membrane</keyword>
<evidence type="ECO:0000256" key="1">
    <source>
        <dbReference type="ARBA" id="ARBA00010541"/>
    </source>
</evidence>
<dbReference type="Gene3D" id="2.40.10.10">
    <property type="entry name" value="Trypsin-like serine proteases"/>
    <property type="match status" value="2"/>
</dbReference>
<feature type="transmembrane region" description="Helical" evidence="6">
    <location>
        <begin position="26"/>
        <end position="47"/>
    </location>
</feature>
<organism evidence="8 9">
    <name type="scientific">Alicyclobacillus fodiniaquatilis</name>
    <dbReference type="NCBI Taxonomy" id="1661150"/>
    <lineage>
        <taxon>Bacteria</taxon>
        <taxon>Bacillati</taxon>
        <taxon>Bacillota</taxon>
        <taxon>Bacilli</taxon>
        <taxon>Bacillales</taxon>
        <taxon>Alicyclobacillaceae</taxon>
        <taxon>Alicyclobacillus</taxon>
    </lineage>
</organism>
<keyword evidence="3 8" id="KW-0378">Hydrolase</keyword>
<keyword evidence="6" id="KW-0812">Transmembrane</keyword>
<evidence type="ECO:0000313" key="8">
    <source>
        <dbReference type="EMBL" id="MFD1677740.1"/>
    </source>
</evidence>
<dbReference type="RefSeq" id="WP_377945651.1">
    <property type="nucleotide sequence ID" value="NZ_JBHUCX010000099.1"/>
</dbReference>
<comment type="similarity">
    <text evidence="1">Belongs to the peptidase S1C family.</text>
</comment>
<dbReference type="PROSITE" id="PS50106">
    <property type="entry name" value="PDZ"/>
    <property type="match status" value="1"/>
</dbReference>
<dbReference type="SMART" id="SM00228">
    <property type="entry name" value="PDZ"/>
    <property type="match status" value="1"/>
</dbReference>
<dbReference type="Pfam" id="PF13365">
    <property type="entry name" value="Trypsin_2"/>
    <property type="match status" value="1"/>
</dbReference>
<evidence type="ECO:0000313" key="9">
    <source>
        <dbReference type="Proteomes" id="UP001597079"/>
    </source>
</evidence>
<dbReference type="PANTHER" id="PTHR43343:SF3">
    <property type="entry name" value="PROTEASE DO-LIKE 8, CHLOROPLASTIC"/>
    <property type="match status" value="1"/>
</dbReference>
<dbReference type="GO" id="GO:0008233">
    <property type="term" value="F:peptidase activity"/>
    <property type="evidence" value="ECO:0007669"/>
    <property type="project" value="UniProtKB-KW"/>
</dbReference>
<protein>
    <submittedName>
        <fullName evidence="8">S1C family serine protease</fullName>
        <ecNumber evidence="8">3.4.21.-</ecNumber>
    </submittedName>
</protein>
<dbReference type="InterPro" id="IPR043504">
    <property type="entry name" value="Peptidase_S1_PA_chymotrypsin"/>
</dbReference>
<dbReference type="InterPro" id="IPR001478">
    <property type="entry name" value="PDZ"/>
</dbReference>
<dbReference type="PRINTS" id="PR00834">
    <property type="entry name" value="PROTEASES2C"/>
</dbReference>
<feature type="compositionally biased region" description="Gly residues" evidence="5">
    <location>
        <begin position="420"/>
        <end position="430"/>
    </location>
</feature>
<accession>A0ABW4JRH4</accession>
<dbReference type="SUPFAM" id="SSF50494">
    <property type="entry name" value="Trypsin-like serine proteases"/>
    <property type="match status" value="1"/>
</dbReference>
<dbReference type="InterPro" id="IPR051201">
    <property type="entry name" value="Chloro_Bact_Ser_Proteases"/>
</dbReference>
<dbReference type="GO" id="GO:0006508">
    <property type="term" value="P:proteolysis"/>
    <property type="evidence" value="ECO:0007669"/>
    <property type="project" value="UniProtKB-KW"/>
</dbReference>
<evidence type="ECO:0000256" key="6">
    <source>
        <dbReference type="SAM" id="Phobius"/>
    </source>
</evidence>
<evidence type="ECO:0000256" key="2">
    <source>
        <dbReference type="ARBA" id="ARBA00022670"/>
    </source>
</evidence>